<dbReference type="EMBL" id="UYRR01031046">
    <property type="protein sequence ID" value="VDK44510.1"/>
    <property type="molecule type" value="Genomic_DNA"/>
</dbReference>
<evidence type="ECO:0000313" key="3">
    <source>
        <dbReference type="WBParaSite" id="ASIM_0001170401-mRNA-1"/>
    </source>
</evidence>
<dbReference type="GO" id="GO:0005634">
    <property type="term" value="C:nucleus"/>
    <property type="evidence" value="ECO:0007669"/>
    <property type="project" value="TreeGrafter"/>
</dbReference>
<dbReference type="GO" id="GO:0003785">
    <property type="term" value="F:actin monomer binding"/>
    <property type="evidence" value="ECO:0007669"/>
    <property type="project" value="TreeGrafter"/>
</dbReference>
<sequence length="169" mass="19415">MSQYEDRSLLCSSPSMNHEMNYPSLIDREYKRYMLQDNSDLCYLRHPSGVIVVTLNKKHPAMRKRITKVDWQMGKHKQLDRSRQKVVGKAKKGGLALMADTKLCELECNDGTRYVLRAGIKANLVEVNDRLAADPELIREHPENTGYIAVFIPYAGDRRKTPTVFSEDD</sequence>
<dbReference type="InterPro" id="IPR039169">
    <property type="entry name" value="Abitram"/>
</dbReference>
<proteinExistence type="predicted"/>
<dbReference type="InterPro" id="IPR011053">
    <property type="entry name" value="Single_hybrid_motif"/>
</dbReference>
<dbReference type="GO" id="GO:0032433">
    <property type="term" value="C:filopodium tip"/>
    <property type="evidence" value="ECO:0007669"/>
    <property type="project" value="TreeGrafter"/>
</dbReference>
<dbReference type="SUPFAM" id="SSF51230">
    <property type="entry name" value="Single hybrid motif"/>
    <property type="match status" value="1"/>
</dbReference>
<keyword evidence="2" id="KW-1185">Reference proteome</keyword>
<dbReference type="GO" id="GO:0030833">
    <property type="term" value="P:regulation of actin filament polymerization"/>
    <property type="evidence" value="ECO:0007669"/>
    <property type="project" value="TreeGrafter"/>
</dbReference>
<organism evidence="3">
    <name type="scientific">Anisakis simplex</name>
    <name type="common">Herring worm</name>
    <dbReference type="NCBI Taxonomy" id="6269"/>
    <lineage>
        <taxon>Eukaryota</taxon>
        <taxon>Metazoa</taxon>
        <taxon>Ecdysozoa</taxon>
        <taxon>Nematoda</taxon>
        <taxon>Chromadorea</taxon>
        <taxon>Rhabditida</taxon>
        <taxon>Spirurina</taxon>
        <taxon>Ascaridomorpha</taxon>
        <taxon>Ascaridoidea</taxon>
        <taxon>Anisakidae</taxon>
        <taxon>Anisakis</taxon>
        <taxon>Anisakis simplex complex</taxon>
    </lineage>
</organism>
<dbReference type="GO" id="GO:0030425">
    <property type="term" value="C:dendrite"/>
    <property type="evidence" value="ECO:0007669"/>
    <property type="project" value="TreeGrafter"/>
</dbReference>
<dbReference type="OrthoDB" id="48130at2759"/>
<dbReference type="Gene3D" id="2.40.50.100">
    <property type="match status" value="1"/>
</dbReference>
<evidence type="ECO:0000313" key="2">
    <source>
        <dbReference type="Proteomes" id="UP000267096"/>
    </source>
</evidence>
<dbReference type="PANTHER" id="PTHR13651:SF0">
    <property type="entry name" value="PROTEIN ABITRAM"/>
    <property type="match status" value="1"/>
</dbReference>
<protein>
    <submittedName>
        <fullName evidence="3">Protein Simiate (inferred by orthology to a human protein)</fullName>
    </submittedName>
</protein>
<evidence type="ECO:0000313" key="1">
    <source>
        <dbReference type="EMBL" id="VDK44510.1"/>
    </source>
</evidence>
<dbReference type="PANTHER" id="PTHR13651">
    <property type="entry name" value="PROTEIN ABITRAM"/>
    <property type="match status" value="1"/>
</dbReference>
<accession>A0A0M3JU65</accession>
<reference evidence="3" key="1">
    <citation type="submission" date="2017-02" db="UniProtKB">
        <authorList>
            <consortium name="WormBaseParasite"/>
        </authorList>
    </citation>
    <scope>IDENTIFICATION</scope>
</reference>
<dbReference type="GO" id="GO:0051015">
    <property type="term" value="F:actin filament binding"/>
    <property type="evidence" value="ECO:0007669"/>
    <property type="project" value="TreeGrafter"/>
</dbReference>
<dbReference type="WBParaSite" id="ASIM_0001170401-mRNA-1">
    <property type="protein sequence ID" value="ASIM_0001170401-mRNA-1"/>
    <property type="gene ID" value="ASIM_0001170401"/>
</dbReference>
<gene>
    <name evidence="1" type="ORF">ASIM_LOCUS11170</name>
</gene>
<dbReference type="AlphaFoldDB" id="A0A0M3JU65"/>
<dbReference type="GO" id="GO:0030027">
    <property type="term" value="C:lamellipodium"/>
    <property type="evidence" value="ECO:0007669"/>
    <property type="project" value="TreeGrafter"/>
</dbReference>
<name>A0A0M3JU65_ANISI</name>
<reference evidence="1 2" key="2">
    <citation type="submission" date="2018-11" db="EMBL/GenBank/DDBJ databases">
        <authorList>
            <consortium name="Pathogen Informatics"/>
        </authorList>
    </citation>
    <scope>NUCLEOTIDE SEQUENCE [LARGE SCALE GENOMIC DNA]</scope>
</reference>
<dbReference type="GO" id="GO:0048813">
    <property type="term" value="P:dendrite morphogenesis"/>
    <property type="evidence" value="ECO:0007669"/>
    <property type="project" value="TreeGrafter"/>
</dbReference>
<dbReference type="Proteomes" id="UP000267096">
    <property type="component" value="Unassembled WGS sequence"/>
</dbReference>
<dbReference type="GO" id="GO:0051489">
    <property type="term" value="P:regulation of filopodium assembly"/>
    <property type="evidence" value="ECO:0007669"/>
    <property type="project" value="TreeGrafter"/>
</dbReference>